<protein>
    <submittedName>
        <fullName evidence="4">DUF4880 domain-containing protein</fullName>
    </submittedName>
</protein>
<dbReference type="OrthoDB" id="6991269at2"/>
<evidence type="ECO:0000313" key="8">
    <source>
        <dbReference type="Proteomes" id="UP000442695"/>
    </source>
</evidence>
<dbReference type="GO" id="GO:0006352">
    <property type="term" value="P:DNA-templated transcription initiation"/>
    <property type="evidence" value="ECO:0007669"/>
    <property type="project" value="InterPro"/>
</dbReference>
<dbReference type="Gene3D" id="1.10.10.10">
    <property type="entry name" value="Winged helix-like DNA-binding domain superfamily/Winged helix DNA-binding domain"/>
    <property type="match status" value="1"/>
</dbReference>
<evidence type="ECO:0000313" key="7">
    <source>
        <dbReference type="Proteomes" id="UP000076857"/>
    </source>
</evidence>
<reference evidence="6 7" key="1">
    <citation type="submission" date="2016-04" db="EMBL/GenBank/DDBJ databases">
        <authorList>
            <person name="Qiu J."/>
        </authorList>
    </citation>
    <scope>NUCLEOTIDE SEQUENCE [LARGE SCALE GENOMIC DNA]</scope>
    <source>
        <strain evidence="6 7">JQ581</strain>
    </source>
</reference>
<dbReference type="EMBL" id="WOWR01000003">
    <property type="protein sequence ID" value="KAF0256176.1"/>
    <property type="molecule type" value="Genomic_DNA"/>
</dbReference>
<reference evidence="5" key="4">
    <citation type="submission" date="2023-03" db="EMBL/GenBank/DDBJ databases">
        <title>Draft assemblies of triclosan tolerant bacteria isolated from returned activated sludge.</title>
        <authorList>
            <person name="Van Hamelsveld S."/>
        </authorList>
    </citation>
    <scope>NUCLEOTIDE SEQUENCE</scope>
    <source>
        <strain evidence="5">GW210012_S60</strain>
    </source>
</reference>
<dbReference type="RefSeq" id="WP_019473643.1">
    <property type="nucleotide sequence ID" value="NZ_BBQL01000097.1"/>
</dbReference>
<dbReference type="Proteomes" id="UP000076857">
    <property type="component" value="Chromosome"/>
</dbReference>
<evidence type="ECO:0000256" key="1">
    <source>
        <dbReference type="SAM" id="Phobius"/>
    </source>
</evidence>
<feature type="transmembrane region" description="Helical" evidence="1">
    <location>
        <begin position="147"/>
        <end position="170"/>
    </location>
</feature>
<proteinExistence type="predicted"/>
<dbReference type="EMBL" id="CP050951">
    <property type="protein sequence ID" value="QJQ11750.1"/>
    <property type="molecule type" value="Genomic_DNA"/>
</dbReference>
<sequence length="171" mass="19213">MTRLLLPLEHPTPVAEHDADHALLHALKRLPRRVQQVFLLNRLDQLDFATIAARLDLPLASIERNMDQALQAGRSRRDVLSSVAGQWYVRLQSPQVTACERIDFRRWLDADTANLHAFHETELRWRSLLAPARQLGHDGWYRQGRAALSLGGCSIAVGLGVAALVVFGLWA</sequence>
<dbReference type="Pfam" id="PF16220">
    <property type="entry name" value="DUF4880"/>
    <property type="match status" value="1"/>
</dbReference>
<dbReference type="GO" id="GO:0016987">
    <property type="term" value="F:sigma factor activity"/>
    <property type="evidence" value="ECO:0007669"/>
    <property type="project" value="InterPro"/>
</dbReference>
<name>A0A161YEH7_PSEPU</name>
<dbReference type="Proteomes" id="UP000442695">
    <property type="component" value="Unassembled WGS sequence"/>
</dbReference>
<dbReference type="InterPro" id="IPR013324">
    <property type="entry name" value="RNA_pol_sigma_r3/r4-like"/>
</dbReference>
<dbReference type="InterPro" id="IPR013249">
    <property type="entry name" value="RNA_pol_sigma70_r4_t2"/>
</dbReference>
<dbReference type="EMBL" id="JARJLO010000169">
    <property type="protein sequence ID" value="MDF3871007.1"/>
    <property type="molecule type" value="Genomic_DNA"/>
</dbReference>
<evidence type="ECO:0000259" key="2">
    <source>
        <dbReference type="Pfam" id="PF08281"/>
    </source>
</evidence>
<keyword evidence="1" id="KW-0472">Membrane</keyword>
<dbReference type="Pfam" id="PF08281">
    <property type="entry name" value="Sigma70_r4_2"/>
    <property type="match status" value="1"/>
</dbReference>
<feature type="domain" description="FecR N-terminal" evidence="3">
    <location>
        <begin position="84"/>
        <end position="122"/>
    </location>
</feature>
<dbReference type="GO" id="GO:0003677">
    <property type="term" value="F:DNA binding"/>
    <property type="evidence" value="ECO:0007669"/>
    <property type="project" value="InterPro"/>
</dbReference>
<accession>A0A161YEH7</accession>
<evidence type="ECO:0000259" key="3">
    <source>
        <dbReference type="Pfam" id="PF16220"/>
    </source>
</evidence>
<reference evidence="4 8" key="2">
    <citation type="submission" date="2019-12" db="EMBL/GenBank/DDBJ databases">
        <authorList>
            <person name="Woiski C."/>
        </authorList>
    </citation>
    <scope>NUCLEOTIDE SEQUENCE [LARGE SCALE GENOMIC DNA]</scope>
    <source>
        <strain evidence="4 8">BOE100</strain>
    </source>
</reference>
<keyword evidence="1" id="KW-1133">Transmembrane helix</keyword>
<dbReference type="AlphaFoldDB" id="A0A161YEH7"/>
<dbReference type="Proteomes" id="UP001217741">
    <property type="component" value="Unassembled WGS sequence"/>
</dbReference>
<dbReference type="InterPro" id="IPR036388">
    <property type="entry name" value="WH-like_DNA-bd_sf"/>
</dbReference>
<evidence type="ECO:0000313" key="4">
    <source>
        <dbReference type="EMBL" id="KAF0256176.1"/>
    </source>
</evidence>
<keyword evidence="1" id="KW-0812">Transmembrane</keyword>
<reference evidence="6 7" key="3">
    <citation type="submission" date="2020-04" db="EMBL/GenBank/DDBJ databases">
        <title>Complete genome sequence of Pseudomonas putida strain JQ581.</title>
        <authorList>
            <person name="Mu Y."/>
        </authorList>
    </citation>
    <scope>NUCLEOTIDE SEQUENCE [LARGE SCALE GENOMIC DNA]</scope>
    <source>
        <strain evidence="6 7">JQ581</strain>
    </source>
</reference>
<evidence type="ECO:0000313" key="5">
    <source>
        <dbReference type="EMBL" id="MDF3871007.1"/>
    </source>
</evidence>
<evidence type="ECO:0000313" key="6">
    <source>
        <dbReference type="EMBL" id="QJQ11750.1"/>
    </source>
</evidence>
<gene>
    <name evidence="6" type="ORF">A3L25_020860</name>
    <name evidence="4" type="ORF">GN299_04230</name>
    <name evidence="5" type="ORF">P3W50_11030</name>
</gene>
<dbReference type="SUPFAM" id="SSF88659">
    <property type="entry name" value="Sigma3 and sigma4 domains of RNA polymerase sigma factors"/>
    <property type="match status" value="1"/>
</dbReference>
<organism evidence="4 8">
    <name type="scientific">Pseudomonas putida</name>
    <name type="common">Arthrobacter siderocapsulatus</name>
    <dbReference type="NCBI Taxonomy" id="303"/>
    <lineage>
        <taxon>Bacteria</taxon>
        <taxon>Pseudomonadati</taxon>
        <taxon>Pseudomonadota</taxon>
        <taxon>Gammaproteobacteria</taxon>
        <taxon>Pseudomonadales</taxon>
        <taxon>Pseudomonadaceae</taxon>
        <taxon>Pseudomonas</taxon>
    </lineage>
</organism>
<dbReference type="InterPro" id="IPR032623">
    <property type="entry name" value="FecR_N"/>
</dbReference>
<feature type="domain" description="RNA polymerase sigma factor 70 region 4 type 2" evidence="2">
    <location>
        <begin position="22"/>
        <end position="71"/>
    </location>
</feature>